<dbReference type="AlphaFoldDB" id="A0A0K2VJL6"/>
<evidence type="ECO:0000313" key="1">
    <source>
        <dbReference type="EMBL" id="CDW50663.1"/>
    </source>
</evidence>
<accession>A0A0K2VJL6</accession>
<proteinExistence type="predicted"/>
<name>A0A0K2VJL6_LEPSM</name>
<protein>
    <submittedName>
        <fullName evidence="1">Uncharacterized protein</fullName>
    </submittedName>
</protein>
<reference evidence="1" key="1">
    <citation type="submission" date="2014-05" db="EMBL/GenBank/DDBJ databases">
        <authorList>
            <person name="Chronopoulou M."/>
        </authorList>
    </citation>
    <scope>NUCLEOTIDE SEQUENCE</scope>
    <source>
        <tissue evidence="1">Whole organism</tissue>
    </source>
</reference>
<dbReference type="EMBL" id="HACA01033302">
    <property type="protein sequence ID" value="CDW50663.1"/>
    <property type="molecule type" value="Transcribed_RNA"/>
</dbReference>
<sequence length="101" mass="11710">MNGHFNIKLDTNRDFTNPNGNTNARTKKILCSINKSYNLHEASETVKMIAILSCLLKNPSYQRPQELTYFYSWVLKSNLLCHIKYSIPKYPNIIDCTLILI</sequence>
<organism evidence="1">
    <name type="scientific">Lepeophtheirus salmonis</name>
    <name type="common">Salmon louse</name>
    <name type="synonym">Caligus salmonis</name>
    <dbReference type="NCBI Taxonomy" id="72036"/>
    <lineage>
        <taxon>Eukaryota</taxon>
        <taxon>Metazoa</taxon>
        <taxon>Ecdysozoa</taxon>
        <taxon>Arthropoda</taxon>
        <taxon>Crustacea</taxon>
        <taxon>Multicrustacea</taxon>
        <taxon>Hexanauplia</taxon>
        <taxon>Copepoda</taxon>
        <taxon>Siphonostomatoida</taxon>
        <taxon>Caligidae</taxon>
        <taxon>Lepeophtheirus</taxon>
    </lineage>
</organism>